<keyword evidence="2" id="KW-1185">Reference proteome</keyword>
<evidence type="ECO:0000256" key="1">
    <source>
        <dbReference type="SAM" id="Phobius"/>
    </source>
</evidence>
<dbReference type="GO" id="GO:0016020">
    <property type="term" value="C:membrane"/>
    <property type="evidence" value="ECO:0007669"/>
    <property type="project" value="TreeGrafter"/>
</dbReference>
<accession>A0A0K0D0D3</accession>
<evidence type="ECO:0000313" key="2">
    <source>
        <dbReference type="Proteomes" id="UP000035642"/>
    </source>
</evidence>
<keyword evidence="1" id="KW-0472">Membrane</keyword>
<keyword evidence="1" id="KW-1133">Transmembrane helix</keyword>
<dbReference type="WBParaSite" id="ACAC_0000351601-mRNA-1">
    <property type="protein sequence ID" value="ACAC_0000351601-mRNA-1"/>
    <property type="gene ID" value="ACAC_0000351601"/>
</dbReference>
<reference evidence="2" key="1">
    <citation type="submission" date="2012-09" db="EMBL/GenBank/DDBJ databases">
        <authorList>
            <person name="Martin A.A."/>
        </authorList>
    </citation>
    <scope>NUCLEOTIDE SEQUENCE</scope>
</reference>
<dbReference type="AlphaFoldDB" id="A0A0K0D0D3"/>
<proteinExistence type="predicted"/>
<evidence type="ECO:0000313" key="3">
    <source>
        <dbReference type="WBParaSite" id="ACAC_0000351601-mRNA-1"/>
    </source>
</evidence>
<dbReference type="STRING" id="6313.A0A0K0D0D3"/>
<dbReference type="PANTHER" id="PTHR23028:SF127">
    <property type="entry name" value="ACYL_TRANSF_3 DOMAIN-CONTAINING PROTEIN-RELATED"/>
    <property type="match status" value="1"/>
</dbReference>
<sequence length="112" mass="12922">LRRILPSYLLVILLSLIVSRFTFPLLLQASNWESASCALMFITNIEAAESIRDYATMLTKASDLFTHTWSVCLEMQFYFIFPLIILIYNSTPFLIANLFLITVGKDLLRSFF</sequence>
<name>A0A0K0D0D3_ANGCA</name>
<dbReference type="GO" id="GO:0000271">
    <property type="term" value="P:polysaccharide biosynthetic process"/>
    <property type="evidence" value="ECO:0007669"/>
    <property type="project" value="TreeGrafter"/>
</dbReference>
<dbReference type="PANTHER" id="PTHR23028">
    <property type="entry name" value="ACETYLTRANSFERASE"/>
    <property type="match status" value="1"/>
</dbReference>
<keyword evidence="1" id="KW-0812">Transmembrane</keyword>
<organism evidence="2 3">
    <name type="scientific">Angiostrongylus cantonensis</name>
    <name type="common">Rat lungworm</name>
    <dbReference type="NCBI Taxonomy" id="6313"/>
    <lineage>
        <taxon>Eukaryota</taxon>
        <taxon>Metazoa</taxon>
        <taxon>Ecdysozoa</taxon>
        <taxon>Nematoda</taxon>
        <taxon>Chromadorea</taxon>
        <taxon>Rhabditida</taxon>
        <taxon>Rhabditina</taxon>
        <taxon>Rhabditomorpha</taxon>
        <taxon>Strongyloidea</taxon>
        <taxon>Metastrongylidae</taxon>
        <taxon>Angiostrongylus</taxon>
    </lineage>
</organism>
<reference evidence="3" key="2">
    <citation type="submission" date="2017-02" db="UniProtKB">
        <authorList>
            <consortium name="WormBaseParasite"/>
        </authorList>
    </citation>
    <scope>IDENTIFICATION</scope>
</reference>
<dbReference type="Proteomes" id="UP000035642">
    <property type="component" value="Unassembled WGS sequence"/>
</dbReference>
<feature type="transmembrane region" description="Helical" evidence="1">
    <location>
        <begin position="77"/>
        <end position="103"/>
    </location>
</feature>
<dbReference type="InterPro" id="IPR050879">
    <property type="entry name" value="Acyltransferase_3"/>
</dbReference>
<feature type="transmembrane region" description="Helical" evidence="1">
    <location>
        <begin position="7"/>
        <end position="26"/>
    </location>
</feature>
<protein>
    <submittedName>
        <fullName evidence="3">G_PROTEIN_RECEP_F1_2 domain-containing protein</fullName>
    </submittedName>
</protein>